<accession>A0A8H4LHP4</accession>
<comment type="caution">
    <text evidence="1">The sequence shown here is derived from an EMBL/GenBank/DDBJ whole genome shotgun (WGS) entry which is preliminary data.</text>
</comment>
<evidence type="ECO:0000313" key="1">
    <source>
        <dbReference type="EMBL" id="KAF4468323.1"/>
    </source>
</evidence>
<dbReference type="Proteomes" id="UP000554235">
    <property type="component" value="Unassembled WGS sequence"/>
</dbReference>
<evidence type="ECO:0000313" key="2">
    <source>
        <dbReference type="Proteomes" id="UP000554235"/>
    </source>
</evidence>
<reference evidence="1 2" key="1">
    <citation type="submission" date="2020-01" db="EMBL/GenBank/DDBJ databases">
        <title>Identification and distribution of gene clusters putatively required for synthesis of sphingolipid metabolism inhibitors in phylogenetically diverse species of the filamentous fungus Fusarium.</title>
        <authorList>
            <person name="Kim H.-S."/>
            <person name="Busman M."/>
            <person name="Brown D.W."/>
            <person name="Divon H."/>
            <person name="Uhlig S."/>
            <person name="Proctor R.H."/>
        </authorList>
    </citation>
    <scope>NUCLEOTIDE SEQUENCE [LARGE SCALE GENOMIC DNA]</scope>
    <source>
        <strain evidence="1 2">NRRL 20459</strain>
    </source>
</reference>
<protein>
    <submittedName>
        <fullName evidence="1">Uncharacterized protein</fullName>
    </submittedName>
</protein>
<keyword evidence="2" id="KW-1185">Reference proteome</keyword>
<proteinExistence type="predicted"/>
<dbReference type="EMBL" id="JAADYS010000633">
    <property type="protein sequence ID" value="KAF4468323.1"/>
    <property type="molecule type" value="Genomic_DNA"/>
</dbReference>
<name>A0A8H4LHP4_9HYPO</name>
<sequence>MWPIPRITQCTHRQPSLLALFRLPSSPRQAAVHSLDSPQSCLHYHALLPHSINLGFDDTSGTKRYLVNLLPSASTALRSPSSYRAPFCCPVILKQRLHRHSSTYSPAPAQQAPVTCPMPEAPSEANTFISSVYELSADPADGEIEKGCVTWRAGETR</sequence>
<organism evidence="1 2">
    <name type="scientific">Fusarium albosuccineum</name>
    <dbReference type="NCBI Taxonomy" id="1237068"/>
    <lineage>
        <taxon>Eukaryota</taxon>
        <taxon>Fungi</taxon>
        <taxon>Dikarya</taxon>
        <taxon>Ascomycota</taxon>
        <taxon>Pezizomycotina</taxon>
        <taxon>Sordariomycetes</taxon>
        <taxon>Hypocreomycetidae</taxon>
        <taxon>Hypocreales</taxon>
        <taxon>Nectriaceae</taxon>
        <taxon>Fusarium</taxon>
        <taxon>Fusarium decemcellulare species complex</taxon>
    </lineage>
</organism>
<dbReference type="AlphaFoldDB" id="A0A8H4LHP4"/>
<gene>
    <name evidence="1" type="ORF">FALBO_4806</name>
</gene>